<dbReference type="AlphaFoldDB" id="A0A6V7GW97"/>
<dbReference type="Proteomes" id="UP000752696">
    <property type="component" value="Unassembled WGS sequence"/>
</dbReference>
<evidence type="ECO:0000313" key="1">
    <source>
        <dbReference type="EMBL" id="CAD1468498.1"/>
    </source>
</evidence>
<protein>
    <submittedName>
        <fullName evidence="1">Uncharacterized protein</fullName>
    </submittedName>
</protein>
<gene>
    <name evidence="1" type="ORF">MHI_LOCUS50674</name>
</gene>
<name>A0A6V7GW97_9HYME</name>
<dbReference type="EMBL" id="CAJDYZ010000645">
    <property type="protein sequence ID" value="CAD1468498.1"/>
    <property type="molecule type" value="Genomic_DNA"/>
</dbReference>
<accession>A0A6V7GW97</accession>
<comment type="caution">
    <text evidence="1">The sequence shown here is derived from an EMBL/GenBank/DDBJ whole genome shotgun (WGS) entry which is preliminary data.</text>
</comment>
<proteinExistence type="predicted"/>
<keyword evidence="2" id="KW-1185">Reference proteome</keyword>
<evidence type="ECO:0000313" key="2">
    <source>
        <dbReference type="Proteomes" id="UP000752696"/>
    </source>
</evidence>
<organism evidence="1 2">
    <name type="scientific">Heterotrigona itama</name>
    <dbReference type="NCBI Taxonomy" id="395501"/>
    <lineage>
        <taxon>Eukaryota</taxon>
        <taxon>Metazoa</taxon>
        <taxon>Ecdysozoa</taxon>
        <taxon>Arthropoda</taxon>
        <taxon>Hexapoda</taxon>
        <taxon>Insecta</taxon>
        <taxon>Pterygota</taxon>
        <taxon>Neoptera</taxon>
        <taxon>Endopterygota</taxon>
        <taxon>Hymenoptera</taxon>
        <taxon>Apocrita</taxon>
        <taxon>Aculeata</taxon>
        <taxon>Apoidea</taxon>
        <taxon>Anthophila</taxon>
        <taxon>Apidae</taxon>
        <taxon>Heterotrigona</taxon>
    </lineage>
</organism>
<sequence length="40" mass="4856">QNLLNRYDRIWHENGNGASMSRNRVTEKIHWMLGLLYLVR</sequence>
<feature type="non-terminal residue" evidence="1">
    <location>
        <position position="40"/>
    </location>
</feature>
<feature type="non-terminal residue" evidence="1">
    <location>
        <position position="1"/>
    </location>
</feature>
<reference evidence="1" key="1">
    <citation type="submission" date="2020-07" db="EMBL/GenBank/DDBJ databases">
        <authorList>
            <person name="Nazaruddin N."/>
        </authorList>
    </citation>
    <scope>NUCLEOTIDE SEQUENCE</scope>
</reference>